<organism evidence="6 7">
    <name type="scientific">Neocallimastix californiae</name>
    <dbReference type="NCBI Taxonomy" id="1754190"/>
    <lineage>
        <taxon>Eukaryota</taxon>
        <taxon>Fungi</taxon>
        <taxon>Fungi incertae sedis</taxon>
        <taxon>Chytridiomycota</taxon>
        <taxon>Chytridiomycota incertae sedis</taxon>
        <taxon>Neocallimastigomycetes</taxon>
        <taxon>Neocallimastigales</taxon>
        <taxon>Neocallimastigaceae</taxon>
        <taxon>Neocallimastix</taxon>
    </lineage>
</organism>
<evidence type="ECO:0000313" key="7">
    <source>
        <dbReference type="Proteomes" id="UP000193920"/>
    </source>
</evidence>
<dbReference type="InterPro" id="IPR032675">
    <property type="entry name" value="LRR_dom_sf"/>
</dbReference>
<dbReference type="AlphaFoldDB" id="A0A1Y2ADN7"/>
<feature type="compositionally biased region" description="Basic and acidic residues" evidence="3">
    <location>
        <begin position="392"/>
        <end position="418"/>
    </location>
</feature>
<evidence type="ECO:0000256" key="3">
    <source>
        <dbReference type="SAM" id="MobiDB-lite"/>
    </source>
</evidence>
<dbReference type="InterPro" id="IPR050216">
    <property type="entry name" value="LRR_domain-containing"/>
</dbReference>
<dbReference type="OrthoDB" id="1055097at2759"/>
<name>A0A1Y2ADN7_9FUNG</name>
<feature type="transmembrane region" description="Helical" evidence="4">
    <location>
        <begin position="334"/>
        <end position="353"/>
    </location>
</feature>
<dbReference type="SUPFAM" id="SSF52058">
    <property type="entry name" value="L domain-like"/>
    <property type="match status" value="1"/>
</dbReference>
<keyword evidence="4" id="KW-0472">Membrane</keyword>
<keyword evidence="4" id="KW-0812">Transmembrane</keyword>
<protein>
    <submittedName>
        <fullName evidence="6">L domain-like protein</fullName>
    </submittedName>
</protein>
<dbReference type="Gene3D" id="3.80.10.10">
    <property type="entry name" value="Ribonuclease Inhibitor"/>
    <property type="match status" value="2"/>
</dbReference>
<dbReference type="Proteomes" id="UP000193920">
    <property type="component" value="Unassembled WGS sequence"/>
</dbReference>
<keyword evidence="7" id="KW-1185">Reference proteome</keyword>
<keyword evidence="1" id="KW-0433">Leucine-rich repeat</keyword>
<comment type="caution">
    <text evidence="6">The sequence shown here is derived from an EMBL/GenBank/DDBJ whole genome shotgun (WGS) entry which is preliminary data.</text>
</comment>
<evidence type="ECO:0000313" key="6">
    <source>
        <dbReference type="EMBL" id="ORY20663.1"/>
    </source>
</evidence>
<keyword evidence="5" id="KW-0732">Signal</keyword>
<accession>A0A1Y2ADN7</accession>
<evidence type="ECO:0000256" key="1">
    <source>
        <dbReference type="ARBA" id="ARBA00022614"/>
    </source>
</evidence>
<feature type="signal peptide" evidence="5">
    <location>
        <begin position="1"/>
        <end position="22"/>
    </location>
</feature>
<dbReference type="PANTHER" id="PTHR48051">
    <property type="match status" value="1"/>
</dbReference>
<proteinExistence type="predicted"/>
<dbReference type="EMBL" id="MCOG01000283">
    <property type="protein sequence ID" value="ORY20663.1"/>
    <property type="molecule type" value="Genomic_DNA"/>
</dbReference>
<dbReference type="PANTHER" id="PTHR48051:SF1">
    <property type="entry name" value="RAS SUPPRESSOR PROTEIN 1"/>
    <property type="match status" value="1"/>
</dbReference>
<dbReference type="GO" id="GO:0005737">
    <property type="term" value="C:cytoplasm"/>
    <property type="evidence" value="ECO:0007669"/>
    <property type="project" value="TreeGrafter"/>
</dbReference>
<keyword evidence="2" id="KW-0677">Repeat</keyword>
<evidence type="ECO:0000256" key="4">
    <source>
        <dbReference type="SAM" id="Phobius"/>
    </source>
</evidence>
<feature type="chain" id="PRO_5012214832" evidence="5">
    <location>
        <begin position="23"/>
        <end position="530"/>
    </location>
</feature>
<dbReference type="STRING" id="1754190.A0A1Y2ADN7"/>
<reference evidence="6 7" key="1">
    <citation type="submission" date="2016-08" db="EMBL/GenBank/DDBJ databases">
        <title>A Parts List for Fungal Cellulosomes Revealed by Comparative Genomics.</title>
        <authorList>
            <consortium name="DOE Joint Genome Institute"/>
            <person name="Haitjema C.H."/>
            <person name="Gilmore S.P."/>
            <person name="Henske J.K."/>
            <person name="Solomon K.V."/>
            <person name="De Groot R."/>
            <person name="Kuo A."/>
            <person name="Mondo S.J."/>
            <person name="Salamov A.A."/>
            <person name="Labutti K."/>
            <person name="Zhao Z."/>
            <person name="Chiniquy J."/>
            <person name="Barry K."/>
            <person name="Brewer H.M."/>
            <person name="Purvine S.O."/>
            <person name="Wright A.T."/>
            <person name="Boxma B."/>
            <person name="Van Alen T."/>
            <person name="Hackstein J.H."/>
            <person name="Baker S.E."/>
            <person name="Grigoriev I.V."/>
            <person name="O'Malley M.A."/>
        </authorList>
    </citation>
    <scope>NUCLEOTIDE SEQUENCE [LARGE SCALE GENOMIC DNA]</scope>
    <source>
        <strain evidence="6 7">G1</strain>
    </source>
</reference>
<evidence type="ECO:0000256" key="2">
    <source>
        <dbReference type="ARBA" id="ARBA00022737"/>
    </source>
</evidence>
<evidence type="ECO:0000256" key="5">
    <source>
        <dbReference type="SAM" id="SignalP"/>
    </source>
</evidence>
<sequence length="530" mass="59840">MKFITSNLFSINLLSFVGLVMGSISEDCVQLNSFLGRDQSTICCGVSKNISCDADGYITTLKLDKSDILVESSFISDTSNFMRFPIFSKLIKLSIGVPNLNENVLPSRFFDQPMLDILEVYESNISSIPSNINKDCPVTEINLEHNEITEFPYQFSDLPRLQHIYLWDNKISGTINLEKFKTLNQIDVATNQVNDIINIPSGLQVLFASENPIKKIPDEVPNLVDLNVLVFNSTGITELPPNLFKLKNLKRFHISNNPQLSTKIINFDNQNIKECSFEGTNVICYQPNTCVGINANSYSPCSSSDINEIKSKQTVINSENKESGFLKFLKSKSVIIGGIAIVIILALLGFIIIRKKKNNKNDLYDDDKNYDIVVTEKIKKVKIFEDVSYEGKKEEDGKKGNKNDDDVNKINNKNDEVNKINNENDVNKINNKIKPRRFSSYKDHSVINATPIPGYEQESQISMDINDAYNYNNRNQLGYVNNENENMNNYTTGSTSSNINDEYGTLPSYENISNTLHSTIPISDEKRPLN</sequence>
<feature type="region of interest" description="Disordered" evidence="3">
    <location>
        <begin position="392"/>
        <end position="419"/>
    </location>
</feature>
<keyword evidence="4" id="KW-1133">Transmembrane helix</keyword>
<gene>
    <name evidence="6" type="ORF">LY90DRAFT_676664</name>
</gene>